<evidence type="ECO:0000313" key="1">
    <source>
        <dbReference type="EMBL" id="SFZ80354.1"/>
    </source>
</evidence>
<dbReference type="RefSeq" id="WP_024742431.1">
    <property type="nucleotide sequence ID" value="NZ_BAUG01000073.1"/>
</dbReference>
<dbReference type="InterPro" id="IPR015943">
    <property type="entry name" value="WD40/YVTN_repeat-like_dom_sf"/>
</dbReference>
<organism evidence="1 2">
    <name type="scientific">Tenacibaculum maritimum NCIMB 2154</name>
    <dbReference type="NCBI Taxonomy" id="1349785"/>
    <lineage>
        <taxon>Bacteria</taxon>
        <taxon>Pseudomonadati</taxon>
        <taxon>Bacteroidota</taxon>
        <taxon>Flavobacteriia</taxon>
        <taxon>Flavobacteriales</taxon>
        <taxon>Flavobacteriaceae</taxon>
        <taxon>Tenacibaculum</taxon>
    </lineage>
</organism>
<dbReference type="GeneID" id="47722050"/>
<dbReference type="SUPFAM" id="SSF63825">
    <property type="entry name" value="YWTD domain"/>
    <property type="match status" value="1"/>
</dbReference>
<dbReference type="AlphaFoldDB" id="A0A2H1E7J0"/>
<sequence length="300" mass="32290">MKKAFLLFLGATALFFTSCKENDTKAVERVVTISEGLKFGEGSVPYLNTSVLVSNFGTDSLSPLNNEGKGYIVKVTDQQITPFIPADGNLSAPKGMAIADDYLYIADVQKIVVYNLKNKAESPKIITLPDGELFANDIAIYNNYAYISVTNTGAIYKLNIATPTNPDSLTLTKVATVTGANGLAFDGKTLYVASFPADGKVTENNVIYKINDITAAAPSPEKIITTAGMYDGLAIYKSKLYFSNWANEGEVGYIDMATQKKNSIDTEGKKLSGPADISLLNGKLYVPNLPESELTIISVK</sequence>
<keyword evidence="1" id="KW-0449">Lipoprotein</keyword>
<name>A0A2H1E7J0_9FLAO</name>
<keyword evidence="2" id="KW-1185">Reference proteome</keyword>
<proteinExistence type="predicted"/>
<gene>
    <name evidence="1" type="ORF">MARIT_0452</name>
</gene>
<dbReference type="Gene3D" id="2.130.10.10">
    <property type="entry name" value="YVTN repeat-like/Quinoprotein amine dehydrogenase"/>
    <property type="match status" value="1"/>
</dbReference>
<dbReference type="OrthoDB" id="7675395at2"/>
<dbReference type="PROSITE" id="PS51257">
    <property type="entry name" value="PROKAR_LIPOPROTEIN"/>
    <property type="match status" value="1"/>
</dbReference>
<dbReference type="KEGG" id="tmar:MARIT_0452"/>
<reference evidence="1 2" key="1">
    <citation type="submission" date="2016-11" db="EMBL/GenBank/DDBJ databases">
        <authorList>
            <person name="Jaros S."/>
            <person name="Januszkiewicz K."/>
            <person name="Wedrychowicz H."/>
        </authorList>
    </citation>
    <scope>NUCLEOTIDE SEQUENCE [LARGE SCALE GENOMIC DNA]</scope>
    <source>
        <strain evidence="1">NCIMB 2154T</strain>
    </source>
</reference>
<dbReference type="Proteomes" id="UP000231564">
    <property type="component" value="Chromosome MARIT"/>
</dbReference>
<dbReference type="STRING" id="1349785.GCA_000509405_00195"/>
<protein>
    <submittedName>
        <fullName evidence="1">Probable lipoprotein</fullName>
    </submittedName>
</protein>
<dbReference type="EMBL" id="LT634361">
    <property type="protein sequence ID" value="SFZ80354.1"/>
    <property type="molecule type" value="Genomic_DNA"/>
</dbReference>
<accession>A0A2H1E7J0</accession>
<evidence type="ECO:0000313" key="2">
    <source>
        <dbReference type="Proteomes" id="UP000231564"/>
    </source>
</evidence>